<dbReference type="RefSeq" id="WP_098149922.1">
    <property type="nucleotide sequence ID" value="NZ_CP036073.1"/>
</dbReference>
<organism evidence="1 2">
    <name type="scientific">Bacillus wiedmannii</name>
    <dbReference type="NCBI Taxonomy" id="1890302"/>
    <lineage>
        <taxon>Bacteria</taxon>
        <taxon>Bacillati</taxon>
        <taxon>Bacillota</taxon>
        <taxon>Bacilli</taxon>
        <taxon>Bacillales</taxon>
        <taxon>Bacillaceae</taxon>
        <taxon>Bacillus</taxon>
        <taxon>Bacillus cereus group</taxon>
    </lineage>
</organism>
<accession>A0ABD6TED2</accession>
<dbReference type="EMBL" id="NUUI01000141">
    <property type="protein sequence ID" value="PHG13417.1"/>
    <property type="molecule type" value="Genomic_DNA"/>
</dbReference>
<proteinExistence type="predicted"/>
<dbReference type="AlphaFoldDB" id="A0ABD6TED2"/>
<name>A0ABD6TED2_9BACI</name>
<sequence>MLYKRLNIILDEKDALRKELSKVSKLYGELKDIKEKLAQGLIQETKARFEAEDAFESMKQQSQAREEDHNSLLNEFNAITEKNHELEHDLQKMHINVRAAEETAVKERAHRLELQGRSQALGIALKAVL</sequence>
<evidence type="ECO:0000313" key="2">
    <source>
        <dbReference type="Proteomes" id="UP000225062"/>
    </source>
</evidence>
<gene>
    <name evidence="1" type="ORF">COI74_29100</name>
</gene>
<comment type="caution">
    <text evidence="1">The sequence shown here is derived from an EMBL/GenBank/DDBJ whole genome shotgun (WGS) entry which is preliminary data.</text>
</comment>
<protein>
    <submittedName>
        <fullName evidence="1">Uncharacterized protein</fullName>
    </submittedName>
</protein>
<evidence type="ECO:0000313" key="1">
    <source>
        <dbReference type="EMBL" id="PHG13417.1"/>
    </source>
</evidence>
<reference evidence="1 2" key="1">
    <citation type="submission" date="2017-09" db="EMBL/GenBank/DDBJ databases">
        <title>Large-scale bioinformatics analysis of Bacillus genomes uncovers conserved roles of natural products in bacterial physiology.</title>
        <authorList>
            <consortium name="Agbiome Team Llc"/>
            <person name="Bleich R.M."/>
            <person name="Grubbs K.J."/>
            <person name="Santa Maria K.C."/>
            <person name="Allen S.E."/>
            <person name="Farag S."/>
            <person name="Shank E.A."/>
            <person name="Bowers A."/>
        </authorList>
    </citation>
    <scope>NUCLEOTIDE SEQUENCE [LARGE SCALE GENOMIC DNA]</scope>
    <source>
        <strain evidence="1 2">AFS032503</strain>
    </source>
</reference>
<dbReference type="Proteomes" id="UP000225062">
    <property type="component" value="Unassembled WGS sequence"/>
</dbReference>